<feature type="domain" description="Type ISP restriction-modification enzyme LLaBIII C-terminal specificity" evidence="5">
    <location>
        <begin position="557"/>
        <end position="814"/>
    </location>
</feature>
<feature type="domain" description="MmeI-like DNA-methyltransferase" evidence="6">
    <location>
        <begin position="199"/>
        <end position="409"/>
    </location>
</feature>
<dbReference type="EC" id="2.1.1.72" evidence="1"/>
<dbReference type="PANTHER" id="PTHR33841:SF1">
    <property type="entry name" value="DNA METHYLTRANSFERASE A"/>
    <property type="match status" value="1"/>
</dbReference>
<evidence type="ECO:0000313" key="7">
    <source>
        <dbReference type="EMBL" id="CAB4160167.1"/>
    </source>
</evidence>
<evidence type="ECO:0000256" key="3">
    <source>
        <dbReference type="ARBA" id="ARBA00022679"/>
    </source>
</evidence>
<keyword evidence="2 7" id="KW-0489">Methyltransferase</keyword>
<dbReference type="GO" id="GO:0032259">
    <property type="term" value="P:methylation"/>
    <property type="evidence" value="ECO:0007669"/>
    <property type="project" value="UniProtKB-KW"/>
</dbReference>
<dbReference type="Pfam" id="PF18135">
    <property type="entry name" value="Type_ISP_C"/>
    <property type="match status" value="1"/>
</dbReference>
<dbReference type="SUPFAM" id="SSF53335">
    <property type="entry name" value="S-adenosyl-L-methionine-dependent methyltransferases"/>
    <property type="match status" value="1"/>
</dbReference>
<sequence>MNISEFAQQLATKTKILKNELLKDLNNSETLIEIKDSIQKNLISDITEESFVDLFAQTISYSMFAAKQIYNELNKESNNFKFEDIVFYMPQSNPFLKQFFYILEKNSEILNEDVSKSIHEIFELVKNSNLSITQHERGDLLIHFYEDFLQYYSPETRKNLGVWYTPEPIVDYMIDMSQLFLKDKLNINGGFLNNEYCDEKYSKVQVLDPATGTGNFLVRIATRICDSIEDSKERFEYIRDHLINKLNGFELLMTSYTIANFKLDQLFRHYGYKVKTSNGRQRTNIYLTNTLDKVPVNEILLEKDNFVGLLARETEGANQVKENKPVFVVIGNPPYNGNSKNNNEFINGLMQTYKPDFNVGPGLNDDYIKFFRYAHDLINKKKTGLVSFITNNSFIKSQACQEMRISLLKDFDEIYILNLNGDKTKEDKNVFDIKTNVCITFLIKTGLKDKDEFGEIFYADLIGSKESKFQSLQDKDFQFQKLTLEAPNYFFIPLDNELLKVYNEGFSLGDIFKLKGQSILTAADELVINTKLDKLKSNIDEYINGATKLKLGSTVLSREKDSNGVYKILPYRVFDNRHYYDSKISAYQRNALTKHESIEDNYYLNLKSGVVGNEKFSHICFSKKVSEATFFTGGKASHSAPLYIYNEQNKIESNIKESFIKEINNCVGDTEIQAKHIMDYIYGYLNMPSYVEKYNDLLKQNYPRVPYPKDYDEFYRISNIGAQLRCYHLFSFEIETIPSIDIEFPCKINVNNKLEFSVNNDIVFQLKNDIWEFKIGACQVLKNWIKARVDEEITFEEFLHFLKMITAIEETIKLRKKLNES</sequence>
<dbReference type="PRINTS" id="PR00507">
    <property type="entry name" value="N12N6MTFRASE"/>
</dbReference>
<comment type="catalytic activity">
    <reaction evidence="4">
        <text>a 2'-deoxyadenosine in DNA + S-adenosyl-L-methionine = an N(6)-methyl-2'-deoxyadenosine in DNA + S-adenosyl-L-homocysteine + H(+)</text>
        <dbReference type="Rhea" id="RHEA:15197"/>
        <dbReference type="Rhea" id="RHEA-COMP:12418"/>
        <dbReference type="Rhea" id="RHEA-COMP:12419"/>
        <dbReference type="ChEBI" id="CHEBI:15378"/>
        <dbReference type="ChEBI" id="CHEBI:57856"/>
        <dbReference type="ChEBI" id="CHEBI:59789"/>
        <dbReference type="ChEBI" id="CHEBI:90615"/>
        <dbReference type="ChEBI" id="CHEBI:90616"/>
        <dbReference type="EC" id="2.1.1.72"/>
    </reaction>
</comment>
<dbReference type="Gene3D" id="3.40.50.150">
    <property type="entry name" value="Vaccinia Virus protein VP39"/>
    <property type="match status" value="1"/>
</dbReference>
<protein>
    <recommendedName>
        <fullName evidence="1">site-specific DNA-methyltransferase (adenine-specific)</fullName>
        <ecNumber evidence="1">2.1.1.72</ecNumber>
    </recommendedName>
</protein>
<proteinExistence type="predicted"/>
<dbReference type="InterPro" id="IPR029063">
    <property type="entry name" value="SAM-dependent_MTases_sf"/>
</dbReference>
<organism evidence="7">
    <name type="scientific">uncultured Caudovirales phage</name>
    <dbReference type="NCBI Taxonomy" id="2100421"/>
    <lineage>
        <taxon>Viruses</taxon>
        <taxon>Duplodnaviria</taxon>
        <taxon>Heunggongvirae</taxon>
        <taxon>Uroviricota</taxon>
        <taxon>Caudoviricetes</taxon>
        <taxon>Peduoviridae</taxon>
        <taxon>Maltschvirus</taxon>
        <taxon>Maltschvirus maltsch</taxon>
    </lineage>
</organism>
<dbReference type="EMBL" id="LR796696">
    <property type="protein sequence ID" value="CAB4160167.1"/>
    <property type="molecule type" value="Genomic_DNA"/>
</dbReference>
<evidence type="ECO:0000259" key="5">
    <source>
        <dbReference type="Pfam" id="PF18135"/>
    </source>
</evidence>
<keyword evidence="3" id="KW-0808">Transferase</keyword>
<name>A0A6J5NMQ0_9CAUD</name>
<dbReference type="InterPro" id="IPR041635">
    <property type="entry name" value="Type_ISP_LLaBIII_C"/>
</dbReference>
<reference evidence="7" key="1">
    <citation type="submission" date="2020-04" db="EMBL/GenBank/DDBJ databases">
        <authorList>
            <person name="Chiriac C."/>
            <person name="Salcher M."/>
            <person name="Ghai R."/>
            <person name="Kavagutti S V."/>
        </authorList>
    </citation>
    <scope>NUCLEOTIDE SEQUENCE</scope>
</reference>
<dbReference type="InterPro" id="IPR046816">
    <property type="entry name" value="MmeI_Mtase"/>
</dbReference>
<dbReference type="InterPro" id="IPR050953">
    <property type="entry name" value="N4_N6_ade-DNA_methylase"/>
</dbReference>
<evidence type="ECO:0000256" key="2">
    <source>
        <dbReference type="ARBA" id="ARBA00022603"/>
    </source>
</evidence>
<dbReference type="Pfam" id="PF20473">
    <property type="entry name" value="MmeI_Mtase"/>
    <property type="match status" value="1"/>
</dbReference>
<dbReference type="GO" id="GO:0009007">
    <property type="term" value="F:site-specific DNA-methyltransferase (adenine-specific) activity"/>
    <property type="evidence" value="ECO:0007669"/>
    <property type="project" value="UniProtKB-EC"/>
</dbReference>
<evidence type="ECO:0000256" key="1">
    <source>
        <dbReference type="ARBA" id="ARBA00011900"/>
    </source>
</evidence>
<evidence type="ECO:0000256" key="4">
    <source>
        <dbReference type="ARBA" id="ARBA00047942"/>
    </source>
</evidence>
<gene>
    <name evidence="7" type="ORF">UFOVP724_97</name>
</gene>
<evidence type="ECO:0000259" key="6">
    <source>
        <dbReference type="Pfam" id="PF20473"/>
    </source>
</evidence>
<dbReference type="PANTHER" id="PTHR33841">
    <property type="entry name" value="DNA METHYLTRANSFERASE YEEA-RELATED"/>
    <property type="match status" value="1"/>
</dbReference>
<accession>A0A6J5NMQ0</accession>